<name>A0AAD5E6Q8_UMBRA</name>
<comment type="caution">
    <text evidence="1">The sequence shown here is derived from an EMBL/GenBank/DDBJ whole genome shotgun (WGS) entry which is preliminary data.</text>
</comment>
<organism evidence="1 2">
    <name type="scientific">Umbelopsis ramanniana AG</name>
    <dbReference type="NCBI Taxonomy" id="1314678"/>
    <lineage>
        <taxon>Eukaryota</taxon>
        <taxon>Fungi</taxon>
        <taxon>Fungi incertae sedis</taxon>
        <taxon>Mucoromycota</taxon>
        <taxon>Mucoromycotina</taxon>
        <taxon>Umbelopsidomycetes</taxon>
        <taxon>Umbelopsidales</taxon>
        <taxon>Umbelopsidaceae</taxon>
        <taxon>Umbelopsis</taxon>
    </lineage>
</organism>
<dbReference type="Proteomes" id="UP001206595">
    <property type="component" value="Unassembled WGS sequence"/>
</dbReference>
<gene>
    <name evidence="1" type="ORF">K450DRAFT_247770</name>
</gene>
<dbReference type="PANTHER" id="PTHR36986:SF1">
    <property type="entry name" value="UPF0643 PROTEIN PB2B2.08"/>
    <property type="match status" value="1"/>
</dbReference>
<protein>
    <submittedName>
        <fullName evidence="1">Uncharacterized protein</fullName>
    </submittedName>
</protein>
<dbReference type="EMBL" id="MU620930">
    <property type="protein sequence ID" value="KAI8578406.1"/>
    <property type="molecule type" value="Genomic_DNA"/>
</dbReference>
<accession>A0AAD5E6Q8</accession>
<sequence>MFLASQPLATFEGLNATTDLQAVLSEDIEKGFQRQGGTIRNETIPLHEDIPEEVTKQQTNIPHLRPIDYVFSERSLKYLHTITAEYFRTPLTEAFNWNEAAERLGEEQEGEWFIVAFRSIRNEQADHKKLYDADALAHEEAIRSGGLLKYWYGTLNENRECLAMCIWSNRDFAKIATTKPLHLKAVSLARQMYESYQLERYQLVKRKGENHFHIVPL</sequence>
<reference evidence="1" key="2">
    <citation type="journal article" date="2022" name="Proc. Natl. Acad. Sci. U.S.A.">
        <title>Diploid-dominant life cycles characterize the early evolution of Fungi.</title>
        <authorList>
            <person name="Amses K.R."/>
            <person name="Simmons D.R."/>
            <person name="Longcore J.E."/>
            <person name="Mondo S.J."/>
            <person name="Seto K."/>
            <person name="Jeronimo G.H."/>
            <person name="Bonds A.E."/>
            <person name="Quandt C.A."/>
            <person name="Davis W.J."/>
            <person name="Chang Y."/>
            <person name="Federici B.A."/>
            <person name="Kuo A."/>
            <person name="LaButti K."/>
            <person name="Pangilinan J."/>
            <person name="Andreopoulos W."/>
            <person name="Tritt A."/>
            <person name="Riley R."/>
            <person name="Hundley H."/>
            <person name="Johnson J."/>
            <person name="Lipzen A."/>
            <person name="Barry K."/>
            <person name="Lang B.F."/>
            <person name="Cuomo C.A."/>
            <person name="Buchler N.E."/>
            <person name="Grigoriev I.V."/>
            <person name="Spatafora J.W."/>
            <person name="Stajich J.E."/>
            <person name="James T.Y."/>
        </authorList>
    </citation>
    <scope>NUCLEOTIDE SEQUENCE</scope>
    <source>
        <strain evidence="1">AG</strain>
    </source>
</reference>
<dbReference type="AlphaFoldDB" id="A0AAD5E6Q8"/>
<evidence type="ECO:0000313" key="2">
    <source>
        <dbReference type="Proteomes" id="UP001206595"/>
    </source>
</evidence>
<reference evidence="1" key="1">
    <citation type="submission" date="2021-06" db="EMBL/GenBank/DDBJ databases">
        <authorList>
            <consortium name="DOE Joint Genome Institute"/>
            <person name="Mondo S.J."/>
            <person name="Amses K.R."/>
            <person name="Simmons D.R."/>
            <person name="Longcore J.E."/>
            <person name="Seto K."/>
            <person name="Alves G.H."/>
            <person name="Bonds A.E."/>
            <person name="Quandt C.A."/>
            <person name="Davis W.J."/>
            <person name="Chang Y."/>
            <person name="Letcher P.M."/>
            <person name="Powell M.J."/>
            <person name="Kuo A."/>
            <person name="Labutti K."/>
            <person name="Pangilinan J."/>
            <person name="Andreopoulos W."/>
            <person name="Tritt A."/>
            <person name="Riley R."/>
            <person name="Hundley H."/>
            <person name="Johnson J."/>
            <person name="Lipzen A."/>
            <person name="Barry K."/>
            <person name="Berbee M.L."/>
            <person name="Buchler N.E."/>
            <person name="Grigoriev I.V."/>
            <person name="Spatafora J.W."/>
            <person name="Stajich J.E."/>
            <person name="James T.Y."/>
        </authorList>
    </citation>
    <scope>NUCLEOTIDE SEQUENCE</scope>
    <source>
        <strain evidence="1">AG</strain>
    </source>
</reference>
<keyword evidence="2" id="KW-1185">Reference proteome</keyword>
<evidence type="ECO:0000313" key="1">
    <source>
        <dbReference type="EMBL" id="KAI8578406.1"/>
    </source>
</evidence>
<proteinExistence type="predicted"/>
<dbReference type="GeneID" id="75915459"/>
<dbReference type="RefSeq" id="XP_051443410.1">
    <property type="nucleotide sequence ID" value="XM_051590115.1"/>
</dbReference>
<dbReference type="PANTHER" id="PTHR36986">
    <property type="entry name" value="UPF0643 PROTEIN PB2B2.08"/>
    <property type="match status" value="1"/>
</dbReference>